<dbReference type="KEGG" id="fbm:MQE35_15600"/>
<evidence type="ECO:0000256" key="3">
    <source>
        <dbReference type="ARBA" id="ARBA00022723"/>
    </source>
</evidence>
<feature type="site" description="Transition state stabilizer" evidence="9">
    <location>
        <position position="130"/>
    </location>
</feature>
<dbReference type="RefSeq" id="WP_255842425.1">
    <property type="nucleotide sequence ID" value="NZ_CP094358.1"/>
</dbReference>
<gene>
    <name evidence="10" type="ORF">MQE35_15600</name>
</gene>
<evidence type="ECO:0000256" key="9">
    <source>
        <dbReference type="HAMAP-Rule" id="MF_01924"/>
    </source>
</evidence>
<keyword evidence="4 9" id="KW-0378">Hydrolase</keyword>
<feature type="binding site" evidence="9">
    <location>
        <position position="224"/>
    </location>
    <ligand>
        <name>Zn(2+)</name>
        <dbReference type="ChEBI" id="CHEBI:29105"/>
        <note>catalytic</note>
    </ligand>
</feature>
<keyword evidence="11" id="KW-1185">Reference proteome</keyword>
<comment type="catalytic activity">
    <reaction evidence="1 9">
        <text>D-alanyl-D-alanine + H2O = 2 D-alanine</text>
        <dbReference type="Rhea" id="RHEA:20661"/>
        <dbReference type="ChEBI" id="CHEBI:15377"/>
        <dbReference type="ChEBI" id="CHEBI:57416"/>
        <dbReference type="ChEBI" id="CHEBI:57822"/>
        <dbReference type="EC" id="3.4.13.22"/>
    </reaction>
</comment>
<keyword evidence="3 9" id="KW-0479">Metal-binding</keyword>
<dbReference type="Pfam" id="PF01427">
    <property type="entry name" value="Peptidase_M15"/>
    <property type="match status" value="1"/>
</dbReference>
<evidence type="ECO:0000313" key="10">
    <source>
        <dbReference type="EMBL" id="UOB17152.1"/>
    </source>
</evidence>
<feature type="active site" description="Proton donor/acceptor" evidence="9">
    <location>
        <position position="221"/>
    </location>
</feature>
<dbReference type="GO" id="GO:0071555">
    <property type="term" value="P:cell wall organization"/>
    <property type="evidence" value="ECO:0007669"/>
    <property type="project" value="UniProtKB-KW"/>
</dbReference>
<evidence type="ECO:0000256" key="6">
    <source>
        <dbReference type="ARBA" id="ARBA00022997"/>
    </source>
</evidence>
<evidence type="ECO:0000256" key="8">
    <source>
        <dbReference type="ARBA" id="ARBA00023316"/>
    </source>
</evidence>
<dbReference type="SUPFAM" id="SSF55166">
    <property type="entry name" value="Hedgehog/DD-peptidase"/>
    <property type="match status" value="1"/>
</dbReference>
<protein>
    <recommendedName>
        <fullName evidence="9">D-alanyl-D-alanine dipeptidase</fullName>
        <shortName evidence="9">D-Ala-D-Ala dipeptidase</shortName>
        <ecNumber evidence="9">3.4.13.22</ecNumber>
    </recommendedName>
</protein>
<dbReference type="AlphaFoldDB" id="A0A9E6ZXT9"/>
<feature type="binding site" evidence="9">
    <location>
        <position position="157"/>
    </location>
    <ligand>
        <name>Zn(2+)</name>
        <dbReference type="ChEBI" id="CHEBI:29105"/>
        <note>catalytic</note>
    </ligand>
</feature>
<dbReference type="InterPro" id="IPR009045">
    <property type="entry name" value="Zn_M74/Hedgehog-like"/>
</dbReference>
<proteinExistence type="inferred from homology"/>
<dbReference type="Proteomes" id="UP000831290">
    <property type="component" value="Chromosome"/>
</dbReference>
<evidence type="ECO:0000313" key="11">
    <source>
        <dbReference type="Proteomes" id="UP000831290"/>
    </source>
</evidence>
<dbReference type="EMBL" id="CP094358">
    <property type="protein sequence ID" value="UOB17152.1"/>
    <property type="molecule type" value="Genomic_DNA"/>
</dbReference>
<keyword evidence="6 9" id="KW-0224">Dipeptidase</keyword>
<sequence>MKYILLTFIFLVFLFSCKKETPKKEIKKVANTEITHSETPVPNDSVIEKKDIKKQASLEELNDTVFIKLKDYSDDFVYDLKYATNDNFLKTVVYDCPECYLRVSAARAIIKANKEFMSKGYKIKFFDCYRPHDVQKKMWKIMPNRIYVADPAVGSIHNKGGAVDMTLVTLKGDEVDMGTHFDYFGREAHHAYRGFNDSILKNRLLLKETMEKHGFGSITSEWWHYNHKGTLGTSIANFRWDCE</sequence>
<dbReference type="GO" id="GO:0160237">
    <property type="term" value="F:D-Ala-D-Ala dipeptidase activity"/>
    <property type="evidence" value="ECO:0007669"/>
    <property type="project" value="UniProtKB-EC"/>
</dbReference>
<dbReference type="CDD" id="cd14840">
    <property type="entry name" value="D-Ala-D-Ala_dipeptidase_Aad"/>
    <property type="match status" value="1"/>
</dbReference>
<evidence type="ECO:0000256" key="7">
    <source>
        <dbReference type="ARBA" id="ARBA00023049"/>
    </source>
</evidence>
<keyword evidence="2 9" id="KW-0645">Protease</keyword>
<reference evidence="10" key="1">
    <citation type="submission" date="2022-03" db="EMBL/GenBank/DDBJ databases">
        <title>Description of Abyssus ytuae gen. nov., sp. nov., a novel member of the family Flavobacteriaceae isolated from the sediment of Mariana Trench.</title>
        <authorList>
            <person name="Zhang J."/>
            <person name="Xu X."/>
        </authorList>
    </citation>
    <scope>NUCLEOTIDE SEQUENCE</scope>
    <source>
        <strain evidence="10">MT3330</strain>
    </source>
</reference>
<accession>A0A9E6ZXT9</accession>
<name>A0A9E6ZXT9_9FLAO</name>
<keyword evidence="7 9" id="KW-0482">Metalloprotease</keyword>
<evidence type="ECO:0000256" key="1">
    <source>
        <dbReference type="ARBA" id="ARBA00001362"/>
    </source>
</evidence>
<dbReference type="PROSITE" id="PS51257">
    <property type="entry name" value="PROKAR_LIPOPROTEIN"/>
    <property type="match status" value="1"/>
</dbReference>
<dbReference type="GO" id="GO:0008237">
    <property type="term" value="F:metallopeptidase activity"/>
    <property type="evidence" value="ECO:0007669"/>
    <property type="project" value="UniProtKB-KW"/>
</dbReference>
<dbReference type="PANTHER" id="PTHR43126">
    <property type="entry name" value="D-ALANYL-D-ALANINE DIPEPTIDASE"/>
    <property type="match status" value="1"/>
</dbReference>
<dbReference type="EC" id="3.4.13.22" evidence="9"/>
<dbReference type="GO" id="GO:0006508">
    <property type="term" value="P:proteolysis"/>
    <property type="evidence" value="ECO:0007669"/>
    <property type="project" value="UniProtKB-KW"/>
</dbReference>
<dbReference type="GO" id="GO:0008270">
    <property type="term" value="F:zinc ion binding"/>
    <property type="evidence" value="ECO:0007669"/>
    <property type="project" value="UniProtKB-UniRule"/>
</dbReference>
<organism evidence="10 11">
    <name type="scientific">Abyssalbus ytuae</name>
    <dbReference type="NCBI Taxonomy" id="2926907"/>
    <lineage>
        <taxon>Bacteria</taxon>
        <taxon>Pseudomonadati</taxon>
        <taxon>Bacteroidota</taxon>
        <taxon>Flavobacteriia</taxon>
        <taxon>Flavobacteriales</taxon>
        <taxon>Flavobacteriaceae</taxon>
        <taxon>Abyssalbus</taxon>
    </lineage>
</organism>
<dbReference type="HAMAP" id="MF_01924">
    <property type="entry name" value="A_A_dipeptidase"/>
    <property type="match status" value="1"/>
</dbReference>
<comment type="cofactor">
    <cofactor evidence="9">
        <name>Zn(2+)</name>
        <dbReference type="ChEBI" id="CHEBI:29105"/>
    </cofactor>
    <text evidence="9">Binds 1 zinc ion per subunit.</text>
</comment>
<comment type="function">
    <text evidence="9">Catalyzes hydrolysis of the D-alanyl-D-alanine dipeptide.</text>
</comment>
<keyword evidence="8" id="KW-0961">Cell wall biogenesis/degradation</keyword>
<evidence type="ECO:0000256" key="5">
    <source>
        <dbReference type="ARBA" id="ARBA00022833"/>
    </source>
</evidence>
<dbReference type="PANTHER" id="PTHR43126:SF1">
    <property type="entry name" value="D-ALANYL-D-ALANINE DIPEPTIDASE"/>
    <property type="match status" value="1"/>
</dbReference>
<feature type="binding site" evidence="9">
    <location>
        <position position="164"/>
    </location>
    <ligand>
        <name>Zn(2+)</name>
        <dbReference type="ChEBI" id="CHEBI:29105"/>
        <note>catalytic</note>
    </ligand>
</feature>
<comment type="similarity">
    <text evidence="9">Belongs to the peptidase M15D family.</text>
</comment>
<dbReference type="InterPro" id="IPR000755">
    <property type="entry name" value="A_A_dipeptidase"/>
</dbReference>
<keyword evidence="5 9" id="KW-0862">Zinc</keyword>
<evidence type="ECO:0000256" key="2">
    <source>
        <dbReference type="ARBA" id="ARBA00022670"/>
    </source>
</evidence>
<evidence type="ECO:0000256" key="4">
    <source>
        <dbReference type="ARBA" id="ARBA00022801"/>
    </source>
</evidence>
<dbReference type="Gene3D" id="3.30.1380.10">
    <property type="match status" value="1"/>
</dbReference>